<reference evidence="2" key="1">
    <citation type="submission" date="2021-06" db="EMBL/GenBank/DDBJ databases">
        <authorList>
            <person name="Kallberg Y."/>
            <person name="Tangrot J."/>
            <person name="Rosling A."/>
        </authorList>
    </citation>
    <scope>NUCLEOTIDE SEQUENCE</scope>
    <source>
        <strain evidence="2">IN212</strain>
    </source>
</reference>
<evidence type="ECO:0000313" key="3">
    <source>
        <dbReference type="Proteomes" id="UP000789396"/>
    </source>
</evidence>
<feature type="region of interest" description="Disordered" evidence="1">
    <location>
        <begin position="1"/>
        <end position="52"/>
    </location>
</feature>
<evidence type="ECO:0000256" key="1">
    <source>
        <dbReference type="SAM" id="MobiDB-lite"/>
    </source>
</evidence>
<dbReference type="Proteomes" id="UP000789396">
    <property type="component" value="Unassembled WGS sequence"/>
</dbReference>
<proteinExistence type="predicted"/>
<evidence type="ECO:0000313" key="2">
    <source>
        <dbReference type="EMBL" id="CAG8500522.1"/>
    </source>
</evidence>
<dbReference type="OrthoDB" id="2396812at2759"/>
<organism evidence="2 3">
    <name type="scientific">Racocetra fulgida</name>
    <dbReference type="NCBI Taxonomy" id="60492"/>
    <lineage>
        <taxon>Eukaryota</taxon>
        <taxon>Fungi</taxon>
        <taxon>Fungi incertae sedis</taxon>
        <taxon>Mucoromycota</taxon>
        <taxon>Glomeromycotina</taxon>
        <taxon>Glomeromycetes</taxon>
        <taxon>Diversisporales</taxon>
        <taxon>Gigasporaceae</taxon>
        <taxon>Racocetra</taxon>
    </lineage>
</organism>
<comment type="caution">
    <text evidence="2">The sequence shown here is derived from an EMBL/GenBank/DDBJ whole genome shotgun (WGS) entry which is preliminary data.</text>
</comment>
<feature type="compositionally biased region" description="Polar residues" evidence="1">
    <location>
        <begin position="1"/>
        <end position="18"/>
    </location>
</feature>
<dbReference type="AlphaFoldDB" id="A0A9N8ZLW3"/>
<keyword evidence="3" id="KW-1185">Reference proteome</keyword>
<protein>
    <submittedName>
        <fullName evidence="2">9910_t:CDS:1</fullName>
    </submittedName>
</protein>
<gene>
    <name evidence="2" type="ORF">RFULGI_LOCUS2415</name>
</gene>
<feature type="compositionally biased region" description="Polar residues" evidence="1">
    <location>
        <begin position="24"/>
        <end position="35"/>
    </location>
</feature>
<name>A0A9N8ZLW3_9GLOM</name>
<sequence>MASQNSETASNTFSASENELQEYSEISESNQSLNNTKRKHTSGKKQNDLHYSKESCEQLLTEMRSWKRRAKPYDLSYNSACEIPIKWWLSLNTDDD</sequence>
<dbReference type="EMBL" id="CAJVPZ010001816">
    <property type="protein sequence ID" value="CAG8500522.1"/>
    <property type="molecule type" value="Genomic_DNA"/>
</dbReference>
<accession>A0A9N8ZLW3</accession>